<dbReference type="Proteomes" id="UP001240236">
    <property type="component" value="Unassembled WGS sequence"/>
</dbReference>
<accession>A0AAE4B0B9</accession>
<protein>
    <submittedName>
        <fullName evidence="1">Uncharacterized protein</fullName>
    </submittedName>
</protein>
<name>A0AAE4B0B9_9ACTN</name>
<evidence type="ECO:0000313" key="2">
    <source>
        <dbReference type="Proteomes" id="UP001240236"/>
    </source>
</evidence>
<evidence type="ECO:0000313" key="1">
    <source>
        <dbReference type="EMBL" id="MDQ0366678.1"/>
    </source>
</evidence>
<sequence length="145" mass="16032">MPDYDISQPESTPAGTNTTFVVNSTDVVSALQTLINARQQGIEVRETAATRREEIRARRDIEIKRLDTAAQTVREYFDRAFAAADRIHDRLFEDLAKARETGDNATIQASLTAIVDVARMSPLATIGNLGELRRALTDPAVVVEF</sequence>
<dbReference type="AlphaFoldDB" id="A0AAE4B0B9"/>
<keyword evidence="2" id="KW-1185">Reference proteome</keyword>
<proteinExistence type="predicted"/>
<comment type="caution">
    <text evidence="1">The sequence shown here is derived from an EMBL/GenBank/DDBJ whole genome shotgun (WGS) entry which is preliminary data.</text>
</comment>
<organism evidence="1 2">
    <name type="scientific">Catenuloplanes indicus</name>
    <dbReference type="NCBI Taxonomy" id="137267"/>
    <lineage>
        <taxon>Bacteria</taxon>
        <taxon>Bacillati</taxon>
        <taxon>Actinomycetota</taxon>
        <taxon>Actinomycetes</taxon>
        <taxon>Micromonosporales</taxon>
        <taxon>Micromonosporaceae</taxon>
        <taxon>Catenuloplanes</taxon>
    </lineage>
</organism>
<reference evidence="1 2" key="1">
    <citation type="submission" date="2023-07" db="EMBL/GenBank/DDBJ databases">
        <title>Sequencing the genomes of 1000 actinobacteria strains.</title>
        <authorList>
            <person name="Klenk H.-P."/>
        </authorList>
    </citation>
    <scope>NUCLEOTIDE SEQUENCE [LARGE SCALE GENOMIC DNA]</scope>
    <source>
        <strain evidence="1 2">DSM 44709</strain>
    </source>
</reference>
<dbReference type="EMBL" id="JAUSUZ010000001">
    <property type="protein sequence ID" value="MDQ0366678.1"/>
    <property type="molecule type" value="Genomic_DNA"/>
</dbReference>
<dbReference type="RefSeq" id="WP_307240185.1">
    <property type="nucleotide sequence ID" value="NZ_JAUSUZ010000001.1"/>
</dbReference>
<gene>
    <name evidence="1" type="ORF">J2S42_003347</name>
</gene>